<evidence type="ECO:0000256" key="1">
    <source>
        <dbReference type="SAM" id="MobiDB-lite"/>
    </source>
</evidence>
<accession>A0A0B2VB86</accession>
<name>A0A0B2VB86_TOXCA</name>
<evidence type="ECO:0000313" key="2">
    <source>
        <dbReference type="EMBL" id="KHN78235.1"/>
    </source>
</evidence>
<dbReference type="EMBL" id="JPKZ01002145">
    <property type="protein sequence ID" value="KHN78235.1"/>
    <property type="molecule type" value="Genomic_DNA"/>
</dbReference>
<dbReference type="AlphaFoldDB" id="A0A0B2VB86"/>
<feature type="compositionally biased region" description="Polar residues" evidence="1">
    <location>
        <begin position="46"/>
        <end position="55"/>
    </location>
</feature>
<protein>
    <submittedName>
        <fullName evidence="2">Uncharacterized protein</fullName>
    </submittedName>
</protein>
<proteinExistence type="predicted"/>
<sequence length="70" mass="7630">MMANGIMLQSGDLICQIQHESSEAKCALKRTADNINRKAEIKSKQNPDGGSSSCNKHFPHSIPSLGDEIF</sequence>
<organism evidence="2 3">
    <name type="scientific">Toxocara canis</name>
    <name type="common">Canine roundworm</name>
    <dbReference type="NCBI Taxonomy" id="6265"/>
    <lineage>
        <taxon>Eukaryota</taxon>
        <taxon>Metazoa</taxon>
        <taxon>Ecdysozoa</taxon>
        <taxon>Nematoda</taxon>
        <taxon>Chromadorea</taxon>
        <taxon>Rhabditida</taxon>
        <taxon>Spirurina</taxon>
        <taxon>Ascaridomorpha</taxon>
        <taxon>Ascaridoidea</taxon>
        <taxon>Toxocaridae</taxon>
        <taxon>Toxocara</taxon>
    </lineage>
</organism>
<reference evidence="2 3" key="1">
    <citation type="submission" date="2014-11" db="EMBL/GenBank/DDBJ databases">
        <title>Genetic blueprint of the zoonotic pathogen Toxocara canis.</title>
        <authorList>
            <person name="Zhu X.-Q."/>
            <person name="Korhonen P.K."/>
            <person name="Cai H."/>
            <person name="Young N.D."/>
            <person name="Nejsum P."/>
            <person name="von Samson-Himmelstjerna G."/>
            <person name="Boag P.R."/>
            <person name="Tan P."/>
            <person name="Li Q."/>
            <person name="Min J."/>
            <person name="Yang Y."/>
            <person name="Wang X."/>
            <person name="Fang X."/>
            <person name="Hall R.S."/>
            <person name="Hofmann A."/>
            <person name="Sternberg P.W."/>
            <person name="Jex A.R."/>
            <person name="Gasser R.B."/>
        </authorList>
    </citation>
    <scope>NUCLEOTIDE SEQUENCE [LARGE SCALE GENOMIC DNA]</scope>
    <source>
        <strain evidence="2">PN_DK_2014</strain>
    </source>
</reference>
<feature type="region of interest" description="Disordered" evidence="1">
    <location>
        <begin position="37"/>
        <end position="70"/>
    </location>
</feature>
<gene>
    <name evidence="2" type="ORF">Tcan_06348</name>
</gene>
<evidence type="ECO:0000313" key="3">
    <source>
        <dbReference type="Proteomes" id="UP000031036"/>
    </source>
</evidence>
<keyword evidence="3" id="KW-1185">Reference proteome</keyword>
<dbReference type="Proteomes" id="UP000031036">
    <property type="component" value="Unassembled WGS sequence"/>
</dbReference>
<comment type="caution">
    <text evidence="2">The sequence shown here is derived from an EMBL/GenBank/DDBJ whole genome shotgun (WGS) entry which is preliminary data.</text>
</comment>